<evidence type="ECO:0000259" key="2">
    <source>
        <dbReference type="Pfam" id="PF18802"/>
    </source>
</evidence>
<dbReference type="RefSeq" id="XP_007404143.1">
    <property type="nucleotide sequence ID" value="XM_007404081.1"/>
</dbReference>
<feature type="non-terminal residue" evidence="3">
    <location>
        <position position="219"/>
    </location>
</feature>
<dbReference type="HOGENOM" id="CLU_121539_0_0_1"/>
<dbReference type="PANTHER" id="PTHR33096:SF1">
    <property type="entry name" value="CXC1-LIKE CYSTEINE CLUSTER ASSOCIATED WITH KDZ TRANSPOSASES DOMAIN-CONTAINING PROTEIN"/>
    <property type="match status" value="1"/>
</dbReference>
<gene>
    <name evidence="3" type="ORF">MELLADRAFT_114798</name>
</gene>
<feature type="compositionally biased region" description="Pro residues" evidence="1">
    <location>
        <begin position="1"/>
        <end position="12"/>
    </location>
</feature>
<organism evidence="4">
    <name type="scientific">Melampsora larici-populina (strain 98AG31 / pathotype 3-4-7)</name>
    <name type="common">Poplar leaf rust fungus</name>
    <dbReference type="NCBI Taxonomy" id="747676"/>
    <lineage>
        <taxon>Eukaryota</taxon>
        <taxon>Fungi</taxon>
        <taxon>Dikarya</taxon>
        <taxon>Basidiomycota</taxon>
        <taxon>Pucciniomycotina</taxon>
        <taxon>Pucciniomycetes</taxon>
        <taxon>Pucciniales</taxon>
        <taxon>Melampsoraceae</taxon>
        <taxon>Melampsora</taxon>
    </lineage>
</organism>
<dbReference type="VEuPathDB" id="FungiDB:MELLADRAFT_114798"/>
<feature type="region of interest" description="Disordered" evidence="1">
    <location>
        <begin position="81"/>
        <end position="115"/>
    </location>
</feature>
<reference evidence="4" key="1">
    <citation type="journal article" date="2011" name="Proc. Natl. Acad. Sci. U.S.A.">
        <title>Obligate biotrophy features unraveled by the genomic analysis of rust fungi.</title>
        <authorList>
            <person name="Duplessis S."/>
            <person name="Cuomo C.A."/>
            <person name="Lin Y.-C."/>
            <person name="Aerts A."/>
            <person name="Tisserant E."/>
            <person name="Veneault-Fourrey C."/>
            <person name="Joly D.L."/>
            <person name="Hacquard S."/>
            <person name="Amselem J."/>
            <person name="Cantarel B.L."/>
            <person name="Chiu R."/>
            <person name="Coutinho P.M."/>
            <person name="Feau N."/>
            <person name="Field M."/>
            <person name="Frey P."/>
            <person name="Gelhaye E."/>
            <person name="Goldberg J."/>
            <person name="Grabherr M.G."/>
            <person name="Kodira C.D."/>
            <person name="Kohler A."/>
            <person name="Kuees U."/>
            <person name="Lindquist E.A."/>
            <person name="Lucas S.M."/>
            <person name="Mago R."/>
            <person name="Mauceli E."/>
            <person name="Morin E."/>
            <person name="Murat C."/>
            <person name="Pangilinan J.L."/>
            <person name="Park R."/>
            <person name="Pearson M."/>
            <person name="Quesneville H."/>
            <person name="Rouhier N."/>
            <person name="Sakthikumar S."/>
            <person name="Salamov A.A."/>
            <person name="Schmutz J."/>
            <person name="Selles B."/>
            <person name="Shapiro H."/>
            <person name="Tanguay P."/>
            <person name="Tuskan G.A."/>
            <person name="Henrissat B."/>
            <person name="Van de Peer Y."/>
            <person name="Rouze P."/>
            <person name="Ellis J.G."/>
            <person name="Dodds P.N."/>
            <person name="Schein J.E."/>
            <person name="Zhong S."/>
            <person name="Hamelin R.C."/>
            <person name="Grigoriev I.V."/>
            <person name="Szabo L.J."/>
            <person name="Martin F."/>
        </authorList>
    </citation>
    <scope>NUCLEOTIDE SEQUENCE [LARGE SCALE GENOMIC DNA]</scope>
    <source>
        <strain evidence="4">98AG31 / pathotype 3-4-7</strain>
    </source>
</reference>
<evidence type="ECO:0000256" key="1">
    <source>
        <dbReference type="SAM" id="MobiDB-lite"/>
    </source>
</evidence>
<protein>
    <recommendedName>
        <fullName evidence="2">CxC1-like cysteine cluster associated with KDZ transposases domain-containing protein</fullName>
    </recommendedName>
</protein>
<feature type="region of interest" description="Disordered" evidence="1">
    <location>
        <begin position="1"/>
        <end position="29"/>
    </location>
</feature>
<feature type="domain" description="CxC1-like cysteine cluster associated with KDZ transposases" evidence="2">
    <location>
        <begin position="162"/>
        <end position="219"/>
    </location>
</feature>
<name>F4R3A0_MELLP</name>
<dbReference type="GeneID" id="18925470"/>
<dbReference type="EMBL" id="GL883090">
    <property type="protein sequence ID" value="EGG13205.1"/>
    <property type="molecule type" value="Genomic_DNA"/>
</dbReference>
<accession>F4R3A0</accession>
<dbReference type="InParanoid" id="F4R3A0"/>
<dbReference type="Pfam" id="PF18802">
    <property type="entry name" value="CxC1"/>
    <property type="match status" value="1"/>
</dbReference>
<keyword evidence="4" id="KW-1185">Reference proteome</keyword>
<dbReference type="AlphaFoldDB" id="F4R3A0"/>
<sequence length="219" mass="24932">MAPRGPNDPLPPANGLKKARYNSSQSSQMLSNWDKIEEDWCNKKCNRLSQALIQTEAPTPSTSDLNNLDLLDQGNEFNFGYQDYVNNDEDDEPPSEPTSEISDSDTKSVESQQSIASTGGVVVTATFGDTNQKCRIREERQWQEVIEPMFKVFMLCKKVTLNWSRVDWNLDRKPPCRCSVAKKRIRHLAMIDILTHTVQPVEFCSCQPDQVRLILMGYV</sequence>
<proteinExistence type="predicted"/>
<evidence type="ECO:0000313" key="3">
    <source>
        <dbReference type="EMBL" id="EGG13205.1"/>
    </source>
</evidence>
<dbReference type="KEGG" id="mlr:MELLADRAFT_114798"/>
<dbReference type="InterPro" id="IPR041320">
    <property type="entry name" value="CxC1"/>
</dbReference>
<evidence type="ECO:0000313" key="4">
    <source>
        <dbReference type="Proteomes" id="UP000001072"/>
    </source>
</evidence>
<dbReference type="PANTHER" id="PTHR33096">
    <property type="entry name" value="CXC2 DOMAIN-CONTAINING PROTEIN"/>
    <property type="match status" value="1"/>
</dbReference>
<dbReference type="Proteomes" id="UP000001072">
    <property type="component" value="Unassembled WGS sequence"/>
</dbReference>